<comment type="caution">
    <text evidence="1">The sequence shown here is derived from an EMBL/GenBank/DDBJ whole genome shotgun (WGS) entry which is preliminary data.</text>
</comment>
<name>A0AAV3Y2A1_9GAST</name>
<dbReference type="AlphaFoldDB" id="A0AAV3Y2A1"/>
<gene>
    <name evidence="1" type="ORF">PoB_000784100</name>
</gene>
<reference evidence="1 2" key="1">
    <citation type="journal article" date="2021" name="Elife">
        <title>Chloroplast acquisition without the gene transfer in kleptoplastic sea slugs, Plakobranchus ocellatus.</title>
        <authorList>
            <person name="Maeda T."/>
            <person name="Takahashi S."/>
            <person name="Yoshida T."/>
            <person name="Shimamura S."/>
            <person name="Takaki Y."/>
            <person name="Nagai Y."/>
            <person name="Toyoda A."/>
            <person name="Suzuki Y."/>
            <person name="Arimoto A."/>
            <person name="Ishii H."/>
            <person name="Satoh N."/>
            <person name="Nishiyama T."/>
            <person name="Hasebe M."/>
            <person name="Maruyama T."/>
            <person name="Minagawa J."/>
            <person name="Obokata J."/>
            <person name="Shigenobu S."/>
        </authorList>
    </citation>
    <scope>NUCLEOTIDE SEQUENCE [LARGE SCALE GENOMIC DNA]</scope>
</reference>
<dbReference type="EMBL" id="BLXT01000921">
    <property type="protein sequence ID" value="GFN81335.1"/>
    <property type="molecule type" value="Genomic_DNA"/>
</dbReference>
<evidence type="ECO:0000313" key="1">
    <source>
        <dbReference type="EMBL" id="GFN81335.1"/>
    </source>
</evidence>
<protein>
    <submittedName>
        <fullName evidence="1">Uncharacterized protein</fullName>
    </submittedName>
</protein>
<sequence length="88" mass="9130">MPEEGTLAGPMGAEGVYDKASLYATWGGEFGEWLDGESRILEGTDGCCNFLLACSAVAASWIEGGGAVGRASLGCIVDSRGHENTFRP</sequence>
<accession>A0AAV3Y2A1</accession>
<keyword evidence="2" id="KW-1185">Reference proteome</keyword>
<organism evidence="1 2">
    <name type="scientific">Plakobranchus ocellatus</name>
    <dbReference type="NCBI Taxonomy" id="259542"/>
    <lineage>
        <taxon>Eukaryota</taxon>
        <taxon>Metazoa</taxon>
        <taxon>Spiralia</taxon>
        <taxon>Lophotrochozoa</taxon>
        <taxon>Mollusca</taxon>
        <taxon>Gastropoda</taxon>
        <taxon>Heterobranchia</taxon>
        <taxon>Euthyneura</taxon>
        <taxon>Panpulmonata</taxon>
        <taxon>Sacoglossa</taxon>
        <taxon>Placobranchoidea</taxon>
        <taxon>Plakobranchidae</taxon>
        <taxon>Plakobranchus</taxon>
    </lineage>
</organism>
<proteinExistence type="predicted"/>
<dbReference type="Proteomes" id="UP000735302">
    <property type="component" value="Unassembled WGS sequence"/>
</dbReference>
<evidence type="ECO:0000313" key="2">
    <source>
        <dbReference type="Proteomes" id="UP000735302"/>
    </source>
</evidence>